<dbReference type="PANTHER" id="PTHR24221">
    <property type="entry name" value="ATP-BINDING CASSETTE SUB-FAMILY B"/>
    <property type="match status" value="1"/>
</dbReference>
<dbReference type="GO" id="GO:0005524">
    <property type="term" value="F:ATP binding"/>
    <property type="evidence" value="ECO:0007669"/>
    <property type="project" value="UniProtKB-KW"/>
</dbReference>
<proteinExistence type="predicted"/>
<feature type="transmembrane region" description="Helical" evidence="8">
    <location>
        <begin position="149"/>
        <end position="166"/>
    </location>
</feature>
<dbReference type="InterPro" id="IPR011527">
    <property type="entry name" value="ABC1_TM_dom"/>
</dbReference>
<dbReference type="Gene3D" id="3.40.50.300">
    <property type="entry name" value="P-loop containing nucleotide triphosphate hydrolases"/>
    <property type="match status" value="1"/>
</dbReference>
<feature type="domain" description="ABC transporter" evidence="9">
    <location>
        <begin position="313"/>
        <end position="534"/>
    </location>
</feature>
<keyword evidence="2 8" id="KW-0812">Transmembrane</keyword>
<dbReference type="SUPFAM" id="SSF52540">
    <property type="entry name" value="P-loop containing nucleoside triphosphate hydrolases"/>
    <property type="match status" value="1"/>
</dbReference>
<gene>
    <name evidence="11" type="ORF">H9891_05980</name>
</gene>
<feature type="transmembrane region" description="Helical" evidence="8">
    <location>
        <begin position="123"/>
        <end position="143"/>
    </location>
</feature>
<evidence type="ECO:0000313" key="12">
    <source>
        <dbReference type="Proteomes" id="UP000823989"/>
    </source>
</evidence>
<dbReference type="GO" id="GO:0140359">
    <property type="term" value="F:ABC-type transporter activity"/>
    <property type="evidence" value="ECO:0007669"/>
    <property type="project" value="InterPro"/>
</dbReference>
<dbReference type="SMART" id="SM00382">
    <property type="entry name" value="AAA"/>
    <property type="match status" value="1"/>
</dbReference>
<reference evidence="11" key="2">
    <citation type="submission" date="2021-04" db="EMBL/GenBank/DDBJ databases">
        <authorList>
            <person name="Gilroy R."/>
        </authorList>
    </citation>
    <scope>NUCLEOTIDE SEQUENCE</scope>
    <source>
        <strain evidence="11">ChiHjej13B12-752</strain>
    </source>
</reference>
<dbReference type="InterPro" id="IPR027417">
    <property type="entry name" value="P-loop_NTPase"/>
</dbReference>
<evidence type="ECO:0000256" key="7">
    <source>
        <dbReference type="ARBA" id="ARBA00025074"/>
    </source>
</evidence>
<comment type="function">
    <text evidence="7">May be involved in multidrug export. Transmembrane domains (TMD) form a pore in the cell membrane and the ATP-binding domain (NBD) is responsible for energy generation.</text>
</comment>
<dbReference type="InterPro" id="IPR039421">
    <property type="entry name" value="Type_1_exporter"/>
</dbReference>
<organism evidence="11 12">
    <name type="scientific">Candidatus Salinicoccus stercoripullorum</name>
    <dbReference type="NCBI Taxonomy" id="2838756"/>
    <lineage>
        <taxon>Bacteria</taxon>
        <taxon>Bacillati</taxon>
        <taxon>Bacillota</taxon>
        <taxon>Bacilli</taxon>
        <taxon>Bacillales</taxon>
        <taxon>Staphylococcaceae</taxon>
        <taxon>Salinicoccus</taxon>
    </lineage>
</organism>
<dbReference type="PANTHER" id="PTHR24221:SF653">
    <property type="entry name" value="TRANSPORT ATP-BINDING PROTEIN CYDC"/>
    <property type="match status" value="1"/>
</dbReference>
<reference evidence="11" key="1">
    <citation type="journal article" date="2021" name="PeerJ">
        <title>Extensive microbial diversity within the chicken gut microbiome revealed by metagenomics and culture.</title>
        <authorList>
            <person name="Gilroy R."/>
            <person name="Ravi A."/>
            <person name="Getino M."/>
            <person name="Pursley I."/>
            <person name="Horton D.L."/>
            <person name="Alikhan N.F."/>
            <person name="Baker D."/>
            <person name="Gharbi K."/>
            <person name="Hall N."/>
            <person name="Watson M."/>
            <person name="Adriaenssens E.M."/>
            <person name="Foster-Nyarko E."/>
            <person name="Jarju S."/>
            <person name="Secka A."/>
            <person name="Antonio M."/>
            <person name="Oren A."/>
            <person name="Chaudhuri R.R."/>
            <person name="La Ragione R."/>
            <person name="Hildebrand F."/>
            <person name="Pallen M.J."/>
        </authorList>
    </citation>
    <scope>NUCLEOTIDE SEQUENCE</scope>
    <source>
        <strain evidence="11">ChiHjej13B12-752</strain>
    </source>
</reference>
<dbReference type="InterPro" id="IPR036640">
    <property type="entry name" value="ABC1_TM_sf"/>
</dbReference>
<keyword evidence="4 11" id="KW-0067">ATP-binding</keyword>
<dbReference type="Gene3D" id="1.20.1560.10">
    <property type="entry name" value="ABC transporter type 1, transmembrane domain"/>
    <property type="match status" value="1"/>
</dbReference>
<dbReference type="GO" id="GO:0005886">
    <property type="term" value="C:plasma membrane"/>
    <property type="evidence" value="ECO:0007669"/>
    <property type="project" value="UniProtKB-SubCell"/>
</dbReference>
<evidence type="ECO:0000256" key="6">
    <source>
        <dbReference type="ARBA" id="ARBA00023136"/>
    </source>
</evidence>
<keyword evidence="6 8" id="KW-0472">Membrane</keyword>
<evidence type="ECO:0000256" key="1">
    <source>
        <dbReference type="ARBA" id="ARBA00004651"/>
    </source>
</evidence>
<keyword evidence="5 8" id="KW-1133">Transmembrane helix</keyword>
<dbReference type="GO" id="GO:0034040">
    <property type="term" value="F:ATPase-coupled lipid transmembrane transporter activity"/>
    <property type="evidence" value="ECO:0007669"/>
    <property type="project" value="TreeGrafter"/>
</dbReference>
<feature type="transmembrane region" description="Helical" evidence="8">
    <location>
        <begin position="43"/>
        <end position="61"/>
    </location>
</feature>
<evidence type="ECO:0000256" key="5">
    <source>
        <dbReference type="ARBA" id="ARBA00022989"/>
    </source>
</evidence>
<feature type="transmembrane region" description="Helical" evidence="8">
    <location>
        <begin position="12"/>
        <end position="37"/>
    </location>
</feature>
<dbReference type="InterPro" id="IPR003439">
    <property type="entry name" value="ABC_transporter-like_ATP-bd"/>
</dbReference>
<comment type="subcellular location">
    <subcellularLocation>
        <location evidence="1">Cell membrane</location>
        <topology evidence="1">Multi-pass membrane protein</topology>
    </subcellularLocation>
</comment>
<dbReference type="AlphaFoldDB" id="A0A9D1U0W4"/>
<feature type="transmembrane region" description="Helical" evidence="8">
    <location>
        <begin position="227"/>
        <end position="252"/>
    </location>
</feature>
<dbReference type="Pfam" id="PF00005">
    <property type="entry name" value="ABC_tran"/>
    <property type="match status" value="1"/>
</dbReference>
<evidence type="ECO:0000256" key="2">
    <source>
        <dbReference type="ARBA" id="ARBA00022692"/>
    </source>
</evidence>
<dbReference type="InterPro" id="IPR003593">
    <property type="entry name" value="AAA+_ATPase"/>
</dbReference>
<dbReference type="EMBL" id="DXHR01000018">
    <property type="protein sequence ID" value="HIW12694.1"/>
    <property type="molecule type" value="Genomic_DNA"/>
</dbReference>
<evidence type="ECO:0000313" key="11">
    <source>
        <dbReference type="EMBL" id="HIW12694.1"/>
    </source>
</evidence>
<keyword evidence="3" id="KW-0547">Nucleotide-binding</keyword>
<evidence type="ECO:0000256" key="3">
    <source>
        <dbReference type="ARBA" id="ARBA00022741"/>
    </source>
</evidence>
<dbReference type="GO" id="GO:0016887">
    <property type="term" value="F:ATP hydrolysis activity"/>
    <property type="evidence" value="ECO:0007669"/>
    <property type="project" value="InterPro"/>
</dbReference>
<dbReference type="Proteomes" id="UP000823989">
    <property type="component" value="Unassembled WGS sequence"/>
</dbReference>
<protein>
    <submittedName>
        <fullName evidence="11">ATP-binding cassette domain-containing protein</fullName>
    </submittedName>
</protein>
<comment type="caution">
    <text evidence="11">The sequence shown here is derived from an EMBL/GenBank/DDBJ whole genome shotgun (WGS) entry which is preliminary data.</text>
</comment>
<dbReference type="PROSITE" id="PS50929">
    <property type="entry name" value="ABC_TM1F"/>
    <property type="match status" value="1"/>
</dbReference>
<evidence type="ECO:0000256" key="4">
    <source>
        <dbReference type="ARBA" id="ARBA00022840"/>
    </source>
</evidence>
<dbReference type="PROSITE" id="PS50893">
    <property type="entry name" value="ABC_TRANSPORTER_2"/>
    <property type="match status" value="1"/>
</dbReference>
<evidence type="ECO:0000259" key="9">
    <source>
        <dbReference type="PROSITE" id="PS50893"/>
    </source>
</evidence>
<sequence length="539" mass="62084">MEYLTGERKQIFYSILLGLAGGLVGVALFGLSGYMISLSFFETPFFVIILIIAVIKLFGMMKGAFRYVERLLSHEATFQMIGRLRLNYFRKSLALDEDTHSARFIQRLNQHFDRVEDYYIRIIYPYITAALLTLILIMLAFYINIESVLLMTAASILLLVAIPKLFERLDYKEARRREEVDSTFYMKLYHYIHGYTDLFVTKRIQSHRTKMDGYLSRIRHSEDRQDLFDSLMVLAANIIQITVLALIIFIMYRETPMLVPMVMLLALSYFDQVVPVMQPASSYRTVKDAVGELDAEDTIRRLAADTPAGVSRVEIKDLRYKYRDTAADVLKDVSATFNEGQKHAVIGSSGSGKTTLLGRIIEGDDHIHLYEGDGKPVTGTIRRDASIMPQHLDFYNATVEDNITMFGHMDVSPETIRNHLESLEMAYYAPETMITHTGRLSGGEEKRLHFIRMMAEDGKWWIMDEPTARLDDRLKQIIWDRIMERDTIIVSTHDLGRLDEFDQIHYMEEGTIIESGDYSSLMARRGAVYEAVMRYADNL</sequence>
<name>A0A9D1U0W4_9STAP</name>
<feature type="domain" description="ABC transmembrane type-1" evidence="10">
    <location>
        <begin position="14"/>
        <end position="250"/>
    </location>
</feature>
<accession>A0A9D1U0W4</accession>
<evidence type="ECO:0000259" key="10">
    <source>
        <dbReference type="PROSITE" id="PS50929"/>
    </source>
</evidence>
<evidence type="ECO:0000256" key="8">
    <source>
        <dbReference type="SAM" id="Phobius"/>
    </source>
</evidence>
<dbReference type="SUPFAM" id="SSF90123">
    <property type="entry name" value="ABC transporter transmembrane region"/>
    <property type="match status" value="1"/>
</dbReference>